<feature type="region of interest" description="Disordered" evidence="1">
    <location>
        <begin position="57"/>
        <end position="96"/>
    </location>
</feature>
<comment type="caution">
    <text evidence="3">The sequence shown here is derived from an EMBL/GenBank/DDBJ whole genome shotgun (WGS) entry which is preliminary data.</text>
</comment>
<sequence length="96" mass="10407">MRDLSRKHPILWRMAQLAPVFSLSVLAGQSAANPDLSARSATARISVQIRSTVRMTPDTARDADLAAPAPAPVERACPKPESERRPGCTMKIVDMP</sequence>
<name>A0A7W9AIV3_9SPHN</name>
<feature type="chain" id="PRO_5030585487" description="TonB-dependent receptor" evidence="2">
    <location>
        <begin position="28"/>
        <end position="96"/>
    </location>
</feature>
<proteinExistence type="predicted"/>
<dbReference type="RefSeq" id="WP_184018885.1">
    <property type="nucleotide sequence ID" value="NZ_JACIJC010000004.1"/>
</dbReference>
<gene>
    <name evidence="3" type="ORF">FHS49_002464</name>
</gene>
<dbReference type="EMBL" id="JACIJC010000004">
    <property type="protein sequence ID" value="MBB5686440.1"/>
    <property type="molecule type" value="Genomic_DNA"/>
</dbReference>
<evidence type="ECO:0000256" key="1">
    <source>
        <dbReference type="SAM" id="MobiDB-lite"/>
    </source>
</evidence>
<feature type="signal peptide" evidence="2">
    <location>
        <begin position="1"/>
        <end position="27"/>
    </location>
</feature>
<reference evidence="3 4" key="1">
    <citation type="submission" date="2020-08" db="EMBL/GenBank/DDBJ databases">
        <title>Genomic Encyclopedia of Type Strains, Phase IV (KMG-IV): sequencing the most valuable type-strain genomes for metagenomic binning, comparative biology and taxonomic classification.</title>
        <authorList>
            <person name="Goeker M."/>
        </authorList>
    </citation>
    <scope>NUCLEOTIDE SEQUENCE [LARGE SCALE GENOMIC DNA]</scope>
    <source>
        <strain evidence="3 4">DSM 25079</strain>
    </source>
</reference>
<evidence type="ECO:0000313" key="3">
    <source>
        <dbReference type="EMBL" id="MBB5686440.1"/>
    </source>
</evidence>
<accession>A0A7W9AIV3</accession>
<evidence type="ECO:0008006" key="5">
    <source>
        <dbReference type="Google" id="ProtNLM"/>
    </source>
</evidence>
<keyword evidence="2" id="KW-0732">Signal</keyword>
<evidence type="ECO:0000256" key="2">
    <source>
        <dbReference type="SAM" id="SignalP"/>
    </source>
</evidence>
<keyword evidence="4" id="KW-1185">Reference proteome</keyword>
<dbReference type="AlphaFoldDB" id="A0A7W9AIV3"/>
<organism evidence="3 4">
    <name type="scientific">Sphingobium boeckii</name>
    <dbReference type="NCBI Taxonomy" id="1082345"/>
    <lineage>
        <taxon>Bacteria</taxon>
        <taxon>Pseudomonadati</taxon>
        <taxon>Pseudomonadota</taxon>
        <taxon>Alphaproteobacteria</taxon>
        <taxon>Sphingomonadales</taxon>
        <taxon>Sphingomonadaceae</taxon>
        <taxon>Sphingobium</taxon>
    </lineage>
</organism>
<evidence type="ECO:0000313" key="4">
    <source>
        <dbReference type="Proteomes" id="UP000549617"/>
    </source>
</evidence>
<feature type="compositionally biased region" description="Basic and acidic residues" evidence="1">
    <location>
        <begin position="76"/>
        <end position="86"/>
    </location>
</feature>
<dbReference type="Proteomes" id="UP000549617">
    <property type="component" value="Unassembled WGS sequence"/>
</dbReference>
<protein>
    <recommendedName>
        <fullName evidence="5">TonB-dependent receptor</fullName>
    </recommendedName>
</protein>